<organism evidence="3 4">
    <name type="scientific">Marasmius crinis-equi</name>
    <dbReference type="NCBI Taxonomy" id="585013"/>
    <lineage>
        <taxon>Eukaryota</taxon>
        <taxon>Fungi</taxon>
        <taxon>Dikarya</taxon>
        <taxon>Basidiomycota</taxon>
        <taxon>Agaricomycotina</taxon>
        <taxon>Agaricomycetes</taxon>
        <taxon>Agaricomycetidae</taxon>
        <taxon>Agaricales</taxon>
        <taxon>Marasmiineae</taxon>
        <taxon>Marasmiaceae</taxon>
        <taxon>Marasmius</taxon>
    </lineage>
</organism>
<dbReference type="Pfam" id="PF00501">
    <property type="entry name" value="AMP-binding"/>
    <property type="match status" value="1"/>
</dbReference>
<comment type="caution">
    <text evidence="3">The sequence shown here is derived from an EMBL/GenBank/DDBJ whole genome shotgun (WGS) entry which is preliminary data.</text>
</comment>
<dbReference type="PANTHER" id="PTHR43201">
    <property type="entry name" value="ACYL-COA SYNTHETASE"/>
    <property type="match status" value="1"/>
</dbReference>
<sequence length="549" mass="60600">MTTCNTPLASLALAASQWPSAAIFRTPIIDDQKIPVAPHIIGYGTVTYNELYNYVETTARYWYAKLSEDGIPTGSIVGYCSRGGSYMDFVHIHGLSKAGYVPQAFTRLPQSIEIVKALLEKSGAKALLYEEGYFDSAESLMGPDLKVYPTFKDIPTTQLSEALPDLSEPQPNDIKYVFHTSGSTSGLPKLVPYTSRSVETLLRKAAMTPRPPPGRPSPDAVSWISSACHVSGFSLLLAAMHQGACIIQPTCLPPPIAEFKSMFKLGGLTRVSIFTPLLSRILEVCRTDPELLDLFKNMKSIAHGGAVLPSSDLEWAKLNGLSLVDAYGSTECGIPLMISRANKVGTPEHAYLRPIQLLKEDGTPLIRYRFDPVMEGNDDDDGAALKELVVLRDSADLPHHSLLGGHEDFHTGDLFEEVKPGEYIHRGRVDDWIKMAHGCRCDASLLEDDVKTLCKDLFSDCLVVGSSQPSPVLIVEADTDEEERLRQEIYRRIVNSDRHRKRFSHEQISSPDAIIIVPSGSMMRTTTKGNIRRKAMEEAFGDRIRSIFS</sequence>
<evidence type="ECO:0000259" key="2">
    <source>
        <dbReference type="Pfam" id="PF00501"/>
    </source>
</evidence>
<protein>
    <recommendedName>
        <fullName evidence="2">AMP-dependent synthetase/ligase domain-containing protein</fullName>
    </recommendedName>
</protein>
<dbReference type="InterPro" id="IPR000873">
    <property type="entry name" value="AMP-dep_synth/lig_dom"/>
</dbReference>
<dbReference type="Proteomes" id="UP001465976">
    <property type="component" value="Unassembled WGS sequence"/>
</dbReference>
<comment type="similarity">
    <text evidence="1">Belongs to the ATP-dependent AMP-binding enzyme family.</text>
</comment>
<proteinExistence type="inferred from homology"/>
<name>A0ABR3F429_9AGAR</name>
<dbReference type="InterPro" id="IPR042099">
    <property type="entry name" value="ANL_N_sf"/>
</dbReference>
<reference evidence="3 4" key="1">
    <citation type="submission" date="2024-02" db="EMBL/GenBank/DDBJ databases">
        <title>A draft genome for the cacao thread blight pathogen Marasmius crinis-equi.</title>
        <authorList>
            <person name="Cohen S.P."/>
            <person name="Baruah I.K."/>
            <person name="Amoako-Attah I."/>
            <person name="Bukari Y."/>
            <person name="Meinhardt L.W."/>
            <person name="Bailey B.A."/>
        </authorList>
    </citation>
    <scope>NUCLEOTIDE SEQUENCE [LARGE SCALE GENOMIC DNA]</scope>
    <source>
        <strain evidence="3 4">GH-76</strain>
    </source>
</reference>
<dbReference type="Gene3D" id="3.40.50.12780">
    <property type="entry name" value="N-terminal domain of ligase-like"/>
    <property type="match status" value="1"/>
</dbReference>
<keyword evidence="4" id="KW-1185">Reference proteome</keyword>
<dbReference type="Pfam" id="PF23562">
    <property type="entry name" value="AMP-binding_C_3"/>
    <property type="match status" value="1"/>
</dbReference>
<dbReference type="SUPFAM" id="SSF56801">
    <property type="entry name" value="Acetyl-CoA synthetase-like"/>
    <property type="match status" value="1"/>
</dbReference>
<evidence type="ECO:0000313" key="3">
    <source>
        <dbReference type="EMBL" id="KAL0569814.1"/>
    </source>
</evidence>
<evidence type="ECO:0000313" key="4">
    <source>
        <dbReference type="Proteomes" id="UP001465976"/>
    </source>
</evidence>
<evidence type="ECO:0000256" key="1">
    <source>
        <dbReference type="ARBA" id="ARBA00006432"/>
    </source>
</evidence>
<dbReference type="PANTHER" id="PTHR43201:SF8">
    <property type="entry name" value="ACYL-COA SYNTHETASE FAMILY MEMBER 3"/>
    <property type="match status" value="1"/>
</dbReference>
<accession>A0ABR3F429</accession>
<feature type="domain" description="AMP-dependent synthetase/ligase" evidence="2">
    <location>
        <begin position="38"/>
        <end position="339"/>
    </location>
</feature>
<gene>
    <name evidence="3" type="ORF">V5O48_012147</name>
</gene>
<dbReference type="EMBL" id="JBAHYK010001048">
    <property type="protein sequence ID" value="KAL0569814.1"/>
    <property type="molecule type" value="Genomic_DNA"/>
</dbReference>